<dbReference type="InterPro" id="IPR015421">
    <property type="entry name" value="PyrdxlP-dep_Trfase_major"/>
</dbReference>
<feature type="domain" description="Aminotransferase class I/classII large" evidence="5">
    <location>
        <begin position="33"/>
        <end position="383"/>
    </location>
</feature>
<dbReference type="InterPro" id="IPR015422">
    <property type="entry name" value="PyrdxlP-dep_Trfase_small"/>
</dbReference>
<dbReference type="InterPro" id="IPR004839">
    <property type="entry name" value="Aminotransferase_I/II_large"/>
</dbReference>
<dbReference type="Pfam" id="PF00155">
    <property type="entry name" value="Aminotran_1_2"/>
    <property type="match status" value="1"/>
</dbReference>
<keyword evidence="2 4" id="KW-0032">Aminotransferase</keyword>
<comment type="cofactor">
    <cofactor evidence="1 4">
        <name>pyridoxal 5'-phosphate</name>
        <dbReference type="ChEBI" id="CHEBI:597326"/>
    </cofactor>
</comment>
<dbReference type="SUPFAM" id="SSF53383">
    <property type="entry name" value="PLP-dependent transferases"/>
    <property type="match status" value="1"/>
</dbReference>
<sequence length="399" mass="44631">MEIIPSDVIKTLPKQEFSLVFQKVKEMEKTGAQIINLGQGNPDLPTPPHIVETLREAALNPSYHGYGPFRGYPFLKEAIAEFYEREYGVSVNPETEVALFGGGKAGLYVLTQCLLNPGDIALVPNPGYPEYLSGITMARAELHEMPLHPENGYLPDFEEIDPAVLKKAKLMFLNYPNNPTGATADQAFYEKAAAFAKKHDIHLIHDFAYGAFEFDQNPASFLQAKEAKTVGAELYSFSKTFNMAGWRMAFAVGNEKIIQAVNEFQDHVFVGMFGGLQQAAAAALSGNPEHTERLKRTYKERIDFFTALCEKELGWSIEKPKGTFYVWAEIPNEFESSHQFSDYLLEHAHVVVTPGEIFGSGGKRYVRISMVAKQGDLREFVLRIQKLGLSFPSLQETSR</sequence>
<comment type="caution">
    <text evidence="6">The sequence shown here is derived from an EMBL/GenBank/DDBJ whole genome shotgun (WGS) entry which is preliminary data.</text>
</comment>
<evidence type="ECO:0000256" key="2">
    <source>
        <dbReference type="ARBA" id="ARBA00022576"/>
    </source>
</evidence>
<evidence type="ECO:0000259" key="5">
    <source>
        <dbReference type="Pfam" id="PF00155"/>
    </source>
</evidence>
<dbReference type="NCBIfam" id="NF005977">
    <property type="entry name" value="PRK08068.1"/>
    <property type="match status" value="1"/>
</dbReference>
<evidence type="ECO:0000256" key="4">
    <source>
        <dbReference type="RuleBase" id="RU000481"/>
    </source>
</evidence>
<dbReference type="EMBL" id="WKKV01000001">
    <property type="protein sequence ID" value="MSE00651.1"/>
    <property type="molecule type" value="Genomic_DNA"/>
</dbReference>
<organism evidence="6">
    <name type="scientific">Bacillus velezensis</name>
    <dbReference type="NCBI Taxonomy" id="492670"/>
    <lineage>
        <taxon>Bacteria</taxon>
        <taxon>Bacillati</taxon>
        <taxon>Bacillota</taxon>
        <taxon>Bacilli</taxon>
        <taxon>Bacillales</taxon>
        <taxon>Bacillaceae</taxon>
        <taxon>Bacillus</taxon>
        <taxon>Bacillus amyloliquefaciens group</taxon>
    </lineage>
</organism>
<dbReference type="EC" id="2.6.1.-" evidence="4"/>
<dbReference type="GO" id="GO:0008483">
    <property type="term" value="F:transaminase activity"/>
    <property type="evidence" value="ECO:0007669"/>
    <property type="project" value="UniProtKB-KW"/>
</dbReference>
<dbReference type="PANTHER" id="PTHR42832:SF3">
    <property type="entry name" value="L-GLUTAMINE--4-(METHYLSULFANYL)-2-OXOBUTANOATE AMINOTRANSFERASE"/>
    <property type="match status" value="1"/>
</dbReference>
<keyword evidence="3 4" id="KW-0808">Transferase</keyword>
<reference evidence="6" key="1">
    <citation type="submission" date="2019-11" db="EMBL/GenBank/DDBJ databases">
        <title>Draft Genome Sequence of Plant Growth-Promoting Rhizosphere-Associated Bacteria.</title>
        <authorList>
            <person name="Vasilyev I.Y."/>
            <person name="Radchenko V."/>
            <person name="Ilnitskaya E.V."/>
        </authorList>
    </citation>
    <scope>NUCLEOTIDE SEQUENCE</scope>
    <source>
        <strain evidence="6">VRA_517_n</strain>
    </source>
</reference>
<evidence type="ECO:0000256" key="1">
    <source>
        <dbReference type="ARBA" id="ARBA00001933"/>
    </source>
</evidence>
<dbReference type="InterPro" id="IPR015424">
    <property type="entry name" value="PyrdxlP-dep_Trfase"/>
</dbReference>
<gene>
    <name evidence="6" type="ORF">GKC39_01065</name>
</gene>
<name>A0A6A8LBJ1_BACVE</name>
<dbReference type="AlphaFoldDB" id="A0A6A8LBJ1"/>
<dbReference type="InterPro" id="IPR004838">
    <property type="entry name" value="NHTrfase_class1_PyrdxlP-BS"/>
</dbReference>
<proteinExistence type="inferred from homology"/>
<dbReference type="GO" id="GO:0030170">
    <property type="term" value="F:pyridoxal phosphate binding"/>
    <property type="evidence" value="ECO:0007669"/>
    <property type="project" value="InterPro"/>
</dbReference>
<dbReference type="PANTHER" id="PTHR42832">
    <property type="entry name" value="AMINO ACID AMINOTRANSFERASE"/>
    <property type="match status" value="1"/>
</dbReference>
<dbReference type="RefSeq" id="WP_154303027.1">
    <property type="nucleotide sequence ID" value="NZ_BQFE01000011.1"/>
</dbReference>
<evidence type="ECO:0000256" key="3">
    <source>
        <dbReference type="ARBA" id="ARBA00022679"/>
    </source>
</evidence>
<comment type="similarity">
    <text evidence="4">Belongs to the class-I pyridoxal-phosphate-dependent aminotransferase family.</text>
</comment>
<dbReference type="Gene3D" id="3.40.640.10">
    <property type="entry name" value="Type I PLP-dependent aspartate aminotransferase-like (Major domain)"/>
    <property type="match status" value="1"/>
</dbReference>
<protein>
    <recommendedName>
        <fullName evidence="4">Aminotransferase</fullName>
        <ecNumber evidence="4">2.6.1.-</ecNumber>
    </recommendedName>
</protein>
<evidence type="ECO:0000313" key="6">
    <source>
        <dbReference type="EMBL" id="MSE00651.1"/>
    </source>
</evidence>
<accession>A0A6A8LBJ1</accession>
<dbReference type="Gene3D" id="3.90.1150.10">
    <property type="entry name" value="Aspartate Aminotransferase, domain 1"/>
    <property type="match status" value="1"/>
</dbReference>
<dbReference type="PROSITE" id="PS00105">
    <property type="entry name" value="AA_TRANSFER_CLASS_1"/>
    <property type="match status" value="1"/>
</dbReference>
<dbReference type="CDD" id="cd00609">
    <property type="entry name" value="AAT_like"/>
    <property type="match status" value="1"/>
</dbReference>
<dbReference type="InterPro" id="IPR050881">
    <property type="entry name" value="LL-DAP_aminotransferase"/>
</dbReference>